<dbReference type="CDD" id="cd07067">
    <property type="entry name" value="HP_PGM_like"/>
    <property type="match status" value="1"/>
</dbReference>
<keyword evidence="2" id="KW-1185">Reference proteome</keyword>
<comment type="caution">
    <text evidence="1">The sequence shown here is derived from an EMBL/GenBank/DDBJ whole genome shotgun (WGS) entry which is preliminary data.</text>
</comment>
<dbReference type="GO" id="GO:0016787">
    <property type="term" value="F:hydrolase activity"/>
    <property type="evidence" value="ECO:0007669"/>
    <property type="project" value="UniProtKB-KW"/>
</dbReference>
<name>A0ABV5SWK4_9MICO</name>
<dbReference type="Proteomes" id="UP001589667">
    <property type="component" value="Unassembled WGS sequence"/>
</dbReference>
<gene>
    <name evidence="1" type="ORF">ACFFQV_16170</name>
</gene>
<dbReference type="EMBL" id="JBHMBL010000004">
    <property type="protein sequence ID" value="MFB9643831.1"/>
    <property type="molecule type" value="Genomic_DNA"/>
</dbReference>
<dbReference type="PANTHER" id="PTHR48100:SF44">
    <property type="entry name" value="PHOSPHATASE C1620.13-RELATED"/>
    <property type="match status" value="1"/>
</dbReference>
<dbReference type="InterPro" id="IPR050275">
    <property type="entry name" value="PGM_Phosphatase"/>
</dbReference>
<dbReference type="SMART" id="SM00855">
    <property type="entry name" value="PGAM"/>
    <property type="match status" value="1"/>
</dbReference>
<dbReference type="PROSITE" id="PS00175">
    <property type="entry name" value="PG_MUTASE"/>
    <property type="match status" value="1"/>
</dbReference>
<dbReference type="SUPFAM" id="SSF53254">
    <property type="entry name" value="Phosphoglycerate mutase-like"/>
    <property type="match status" value="1"/>
</dbReference>
<reference evidence="1 2" key="1">
    <citation type="submission" date="2024-09" db="EMBL/GenBank/DDBJ databases">
        <authorList>
            <person name="Sun Q."/>
            <person name="Mori K."/>
        </authorList>
    </citation>
    <scope>NUCLEOTIDE SEQUENCE [LARGE SCALE GENOMIC DNA]</scope>
    <source>
        <strain evidence="1 2">JCM 14321</strain>
    </source>
</reference>
<sequence>MTDASPHPEPTLIALVRHGETEWNRERRIQGMTDIPLNDTGRAQAAETGERLARDDWDAVYASTLARATETAEIIAGVLALPAPRLMGSLAERSHGVLEGLDHAGRMAVEAQAATIEGLEPRSTVIARASAALAEIAAAHPGGSVVVVSHGGVIHSLILGLSEWTLPGAGYAITNGSVHLLRHAAGALELVEPERLTGTED</sequence>
<protein>
    <submittedName>
        <fullName evidence="1">Histidine phosphatase family protein</fullName>
        <ecNumber evidence="1">3.1.3.-</ecNumber>
    </submittedName>
</protein>
<dbReference type="InterPro" id="IPR029033">
    <property type="entry name" value="His_PPase_superfam"/>
</dbReference>
<dbReference type="PANTHER" id="PTHR48100">
    <property type="entry name" value="BROAD-SPECIFICITY PHOSPHATASE YOR283W-RELATED"/>
    <property type="match status" value="1"/>
</dbReference>
<dbReference type="InterPro" id="IPR013078">
    <property type="entry name" value="His_Pase_superF_clade-1"/>
</dbReference>
<dbReference type="InterPro" id="IPR001345">
    <property type="entry name" value="PG/BPGM_mutase_AS"/>
</dbReference>
<evidence type="ECO:0000313" key="2">
    <source>
        <dbReference type="Proteomes" id="UP001589667"/>
    </source>
</evidence>
<dbReference type="RefSeq" id="WP_157424550.1">
    <property type="nucleotide sequence ID" value="NZ_BAAANI010000005.1"/>
</dbReference>
<accession>A0ABV5SWK4</accession>
<organism evidence="1 2">
    <name type="scientific">Agromyces lapidis</name>
    <dbReference type="NCBI Taxonomy" id="279574"/>
    <lineage>
        <taxon>Bacteria</taxon>
        <taxon>Bacillati</taxon>
        <taxon>Actinomycetota</taxon>
        <taxon>Actinomycetes</taxon>
        <taxon>Micrococcales</taxon>
        <taxon>Microbacteriaceae</taxon>
        <taxon>Agromyces</taxon>
    </lineage>
</organism>
<keyword evidence="1" id="KW-0378">Hydrolase</keyword>
<dbReference type="EC" id="3.1.3.-" evidence="1"/>
<dbReference type="Pfam" id="PF00300">
    <property type="entry name" value="His_Phos_1"/>
    <property type="match status" value="1"/>
</dbReference>
<proteinExistence type="predicted"/>
<dbReference type="Gene3D" id="3.40.50.1240">
    <property type="entry name" value="Phosphoglycerate mutase-like"/>
    <property type="match status" value="1"/>
</dbReference>
<evidence type="ECO:0000313" key="1">
    <source>
        <dbReference type="EMBL" id="MFB9643831.1"/>
    </source>
</evidence>